<dbReference type="EMBL" id="KI928709">
    <property type="protein sequence ID" value="EWY79212.1"/>
    <property type="molecule type" value="Genomic_DNA"/>
</dbReference>
<organism evidence="1 2">
    <name type="scientific">Fusarium oxysporum NRRL 32931</name>
    <dbReference type="NCBI Taxonomy" id="660029"/>
    <lineage>
        <taxon>Eukaryota</taxon>
        <taxon>Fungi</taxon>
        <taxon>Dikarya</taxon>
        <taxon>Ascomycota</taxon>
        <taxon>Pezizomycotina</taxon>
        <taxon>Sordariomycetes</taxon>
        <taxon>Hypocreomycetidae</taxon>
        <taxon>Hypocreales</taxon>
        <taxon>Nectriaceae</taxon>
        <taxon>Fusarium</taxon>
        <taxon>Fusarium oxysporum species complex</taxon>
    </lineage>
</organism>
<accession>W9HAC2</accession>
<protein>
    <submittedName>
        <fullName evidence="1">Uncharacterized protein</fullName>
    </submittedName>
</protein>
<evidence type="ECO:0000313" key="1">
    <source>
        <dbReference type="EMBL" id="EWY79212.1"/>
    </source>
</evidence>
<dbReference type="AlphaFoldDB" id="W9HAC2"/>
<name>W9HAC2_FUSOX</name>
<reference evidence="1 2" key="1">
    <citation type="submission" date="2011-06" db="EMBL/GenBank/DDBJ databases">
        <title>The Genome Sequence of Fusarium oxysporum FOSC 3-a.</title>
        <authorList>
            <consortium name="The Broad Institute Genome Sequencing Platform"/>
            <person name="Ma L.-J."/>
            <person name="Gale L.R."/>
            <person name="Schwartz D.C."/>
            <person name="Zhou S."/>
            <person name="Corby-Kistler H."/>
            <person name="Young S.K."/>
            <person name="Zeng Q."/>
            <person name="Gargeya S."/>
            <person name="Fitzgerald M."/>
            <person name="Haas B."/>
            <person name="Abouelleil A."/>
            <person name="Alvarado L."/>
            <person name="Arachchi H.M."/>
            <person name="Berlin A."/>
            <person name="Brown A."/>
            <person name="Chapman S.B."/>
            <person name="Chen Z."/>
            <person name="Dunbar C."/>
            <person name="Freedman E."/>
            <person name="Gearin G."/>
            <person name="Gellesch M."/>
            <person name="Goldberg J."/>
            <person name="Griggs A."/>
            <person name="Gujja S."/>
            <person name="Heiman D."/>
            <person name="Howarth C."/>
            <person name="Larson L."/>
            <person name="Lui A."/>
            <person name="MacDonald P.J.P."/>
            <person name="Mehta T."/>
            <person name="Montmayeur A."/>
            <person name="Murphy C."/>
            <person name="Neiman D."/>
            <person name="Pearson M."/>
            <person name="Priest M."/>
            <person name="Roberts A."/>
            <person name="Saif S."/>
            <person name="Shea T."/>
            <person name="Shenoy N."/>
            <person name="Sisk P."/>
            <person name="Stolte C."/>
            <person name="Sykes S."/>
            <person name="Wortman J."/>
            <person name="Nusbaum C."/>
            <person name="Birren B."/>
        </authorList>
    </citation>
    <scope>NUCLEOTIDE SEQUENCE [LARGE SCALE GENOMIC DNA]</scope>
    <source>
        <strain evidence="1 2">FOSC 3-a</strain>
    </source>
</reference>
<evidence type="ECO:0000313" key="2">
    <source>
        <dbReference type="Proteomes" id="UP000030753"/>
    </source>
</evidence>
<proteinExistence type="predicted"/>
<dbReference type="HOGENOM" id="CLU_1627099_0_0_1"/>
<sequence>MSIASGWGQRVCPLSEPPVTFGFLSSRLTRVTSLPLRSYSLMVWTWHTRDTLLSAHSLPQVSASPFCYFSPTELDRTQRLPPTAFLSHDLGIYMTRLCFRLYSKPSLIMCDKRYPARTISYTPSLVHTRRNQVPAVGAPRMRAERFAYLIASLPATLQSSGHR</sequence>
<dbReference type="Proteomes" id="UP000030753">
    <property type="component" value="Unassembled WGS sequence"/>
</dbReference>
<gene>
    <name evidence="1" type="ORF">FOYG_17607</name>
</gene>